<gene>
    <name evidence="12" type="ORF">JYZ213_LOCUS17779</name>
</gene>
<evidence type="ECO:0000256" key="9">
    <source>
        <dbReference type="ARBA" id="ARBA00047423"/>
    </source>
</evidence>
<dbReference type="GO" id="GO:0047837">
    <property type="term" value="F:D-xylose 1-dehydrogenase (NADP+) activity"/>
    <property type="evidence" value="ECO:0007669"/>
    <property type="project" value="UniProtKB-EC"/>
</dbReference>
<dbReference type="InterPro" id="IPR036291">
    <property type="entry name" value="NAD(P)-bd_dom_sf"/>
</dbReference>
<dbReference type="EMBL" id="CAJNOG010000169">
    <property type="protein sequence ID" value="CAF1034318.1"/>
    <property type="molecule type" value="Genomic_DNA"/>
</dbReference>
<proteinExistence type="inferred from homology"/>
<accession>A0A814J7A6</accession>
<name>A0A814J7A6_9BILA</name>
<dbReference type="Gene3D" id="3.30.360.10">
    <property type="entry name" value="Dihydrodipicolinate Reductase, domain 2"/>
    <property type="match status" value="1"/>
</dbReference>
<feature type="domain" description="Gfo/Idh/MocA-like oxidoreductase N-terminal" evidence="11">
    <location>
        <begin position="3"/>
        <end position="124"/>
    </location>
</feature>
<dbReference type="GO" id="GO:0000166">
    <property type="term" value="F:nucleotide binding"/>
    <property type="evidence" value="ECO:0007669"/>
    <property type="project" value="InterPro"/>
</dbReference>
<evidence type="ECO:0000256" key="3">
    <source>
        <dbReference type="ARBA" id="ARBA00038853"/>
    </source>
</evidence>
<dbReference type="InterPro" id="IPR050984">
    <property type="entry name" value="Gfo/Idh/MocA_domain"/>
</dbReference>
<evidence type="ECO:0000256" key="1">
    <source>
        <dbReference type="ARBA" id="ARBA00010928"/>
    </source>
</evidence>
<comment type="catalytic activity">
    <reaction evidence="9">
        <text>(1R,2R)-1,2-dihydrobenzene-1,2-diol + NADP(+) = catechol + NADPH + H(+)</text>
        <dbReference type="Rhea" id="RHEA:16729"/>
        <dbReference type="ChEBI" id="CHEBI:10702"/>
        <dbReference type="ChEBI" id="CHEBI:15378"/>
        <dbReference type="ChEBI" id="CHEBI:18135"/>
        <dbReference type="ChEBI" id="CHEBI:57783"/>
        <dbReference type="ChEBI" id="CHEBI:58349"/>
        <dbReference type="EC" id="1.3.1.20"/>
    </reaction>
</comment>
<comment type="caution">
    <text evidence="12">The sequence shown here is derived from an EMBL/GenBank/DDBJ whole genome shotgun (WGS) entry which is preliminary data.</text>
</comment>
<evidence type="ECO:0000256" key="5">
    <source>
        <dbReference type="ARBA" id="ARBA00040603"/>
    </source>
</evidence>
<dbReference type="Proteomes" id="UP000663845">
    <property type="component" value="Unassembled WGS sequence"/>
</dbReference>
<dbReference type="GO" id="GO:0047115">
    <property type="term" value="F:trans-1,2-dihydrobenzene-1,2-diol dehydrogenase activity"/>
    <property type="evidence" value="ECO:0007669"/>
    <property type="project" value="UniProtKB-EC"/>
</dbReference>
<evidence type="ECO:0000256" key="2">
    <source>
        <dbReference type="ARBA" id="ARBA00023002"/>
    </source>
</evidence>
<evidence type="ECO:0000313" key="13">
    <source>
        <dbReference type="Proteomes" id="UP000663845"/>
    </source>
</evidence>
<dbReference type="SUPFAM" id="SSF55347">
    <property type="entry name" value="Glyceraldehyde-3-phosphate dehydrogenase-like, C-terminal domain"/>
    <property type="match status" value="1"/>
</dbReference>
<dbReference type="InterPro" id="IPR000683">
    <property type="entry name" value="Gfo/Idh/MocA-like_OxRdtase_N"/>
</dbReference>
<evidence type="ECO:0000313" key="12">
    <source>
        <dbReference type="EMBL" id="CAF1034318.1"/>
    </source>
</evidence>
<dbReference type="EC" id="1.1.1.179" evidence="4"/>
<evidence type="ECO:0000256" key="8">
    <source>
        <dbReference type="ARBA" id="ARBA00043025"/>
    </source>
</evidence>
<keyword evidence="2" id="KW-0560">Oxidoreductase</keyword>
<evidence type="ECO:0000256" key="7">
    <source>
        <dbReference type="ARBA" id="ARBA00042988"/>
    </source>
</evidence>
<evidence type="ECO:0000256" key="6">
    <source>
        <dbReference type="ARBA" id="ARBA00042926"/>
    </source>
</evidence>
<reference evidence="12" key="1">
    <citation type="submission" date="2021-02" db="EMBL/GenBank/DDBJ databases">
        <authorList>
            <person name="Nowell W R."/>
        </authorList>
    </citation>
    <scope>NUCLEOTIDE SEQUENCE</scope>
</reference>
<organism evidence="12 13">
    <name type="scientific">Adineta steineri</name>
    <dbReference type="NCBI Taxonomy" id="433720"/>
    <lineage>
        <taxon>Eukaryota</taxon>
        <taxon>Metazoa</taxon>
        <taxon>Spiralia</taxon>
        <taxon>Gnathifera</taxon>
        <taxon>Rotifera</taxon>
        <taxon>Eurotatoria</taxon>
        <taxon>Bdelloidea</taxon>
        <taxon>Adinetida</taxon>
        <taxon>Adinetidae</taxon>
        <taxon>Adineta</taxon>
    </lineage>
</organism>
<dbReference type="Pfam" id="PF01408">
    <property type="entry name" value="GFO_IDH_MocA"/>
    <property type="match status" value="1"/>
</dbReference>
<sequence>MQLKWGIVGTGRISHDFCLALLTCNAHEHKIVAVGSRDKSQAEKLVQELKLGDDISIYGSQDEVLQDTKVDIVYIGTIEQVHRDLCIKAFNHNKHVLCEKPLAMNTSEVQEIIEAAKKTNKFMMEAIWSRFFPIYNYFRDAVKQIGIVTFVECTFCVRGLSTGACWSLLMGIGCYPVQAALIAFNHEEPESIIATGHTRELNGELTDRMITITLLFKNNRMAVLNCIGEDIEAISSLKIHGTEGVINMPTLFWCPTKMTLPNDHIVEHHLPQTIKPTNYTNAAGLRYEAIACRDEIMNGKTEHPFMTLEHSLQIARIIEEARKQMLTPKQ</sequence>
<dbReference type="PANTHER" id="PTHR22604">
    <property type="entry name" value="OXIDOREDUCTASES"/>
    <property type="match status" value="1"/>
</dbReference>
<evidence type="ECO:0000256" key="10">
    <source>
        <dbReference type="ARBA" id="ARBA00049233"/>
    </source>
</evidence>
<evidence type="ECO:0000259" key="11">
    <source>
        <dbReference type="Pfam" id="PF01408"/>
    </source>
</evidence>
<dbReference type="EC" id="1.3.1.20" evidence="3"/>
<dbReference type="PANTHER" id="PTHR22604:SF105">
    <property type="entry name" value="TRANS-1,2-DIHYDROBENZENE-1,2-DIOL DEHYDROGENASE"/>
    <property type="match status" value="1"/>
</dbReference>
<comment type="similarity">
    <text evidence="1">Belongs to the Gfo/Idh/MocA family.</text>
</comment>
<dbReference type="Gene3D" id="3.40.50.720">
    <property type="entry name" value="NAD(P)-binding Rossmann-like Domain"/>
    <property type="match status" value="1"/>
</dbReference>
<protein>
    <recommendedName>
        <fullName evidence="5">Trans-1,2-dihydrobenzene-1,2-diol dehydrogenase</fullName>
        <ecNumber evidence="4">1.1.1.179</ecNumber>
        <ecNumber evidence="3">1.3.1.20</ecNumber>
    </recommendedName>
    <alternativeName>
        <fullName evidence="8">D-xylose 1-dehydrogenase</fullName>
    </alternativeName>
    <alternativeName>
        <fullName evidence="7">D-xylose-NADP dehydrogenase</fullName>
    </alternativeName>
    <alternativeName>
        <fullName evidence="6">Dimeric dihydrodiol dehydrogenase</fullName>
    </alternativeName>
</protein>
<evidence type="ECO:0000256" key="4">
    <source>
        <dbReference type="ARBA" id="ARBA00038984"/>
    </source>
</evidence>
<dbReference type="SUPFAM" id="SSF51735">
    <property type="entry name" value="NAD(P)-binding Rossmann-fold domains"/>
    <property type="match status" value="1"/>
</dbReference>
<dbReference type="AlphaFoldDB" id="A0A814J7A6"/>
<comment type="catalytic activity">
    <reaction evidence="10">
        <text>D-xylose + NADP(+) = D-xylono-1,5-lactone + NADPH + H(+)</text>
        <dbReference type="Rhea" id="RHEA:22000"/>
        <dbReference type="ChEBI" id="CHEBI:15378"/>
        <dbReference type="ChEBI" id="CHEBI:15867"/>
        <dbReference type="ChEBI" id="CHEBI:53455"/>
        <dbReference type="ChEBI" id="CHEBI:57783"/>
        <dbReference type="ChEBI" id="CHEBI:58349"/>
        <dbReference type="EC" id="1.1.1.179"/>
    </reaction>
</comment>